<feature type="signal peptide" evidence="6">
    <location>
        <begin position="1"/>
        <end position="19"/>
    </location>
</feature>
<keyword evidence="9" id="KW-1185">Reference proteome</keyword>
<dbReference type="EMBL" id="JACTAM010000007">
    <property type="protein sequence ID" value="KAI2663076.1"/>
    <property type="molecule type" value="Genomic_DNA"/>
</dbReference>
<comment type="caution">
    <text evidence="8">The sequence shown here is derived from an EMBL/GenBank/DDBJ whole genome shotgun (WGS) entry which is preliminary data.</text>
</comment>
<dbReference type="Gene3D" id="3.10.130.10">
    <property type="entry name" value="Ribonuclease A-like domain"/>
    <property type="match status" value="2"/>
</dbReference>
<evidence type="ECO:0000256" key="5">
    <source>
        <dbReference type="SAM" id="Phobius"/>
    </source>
</evidence>
<keyword evidence="5" id="KW-0812">Transmembrane</keyword>
<accession>A0ABQ8MKI0</accession>
<keyword evidence="5" id="KW-1133">Transmembrane helix</keyword>
<reference evidence="8 9" key="1">
    <citation type="submission" date="2022-01" db="EMBL/GenBank/DDBJ databases">
        <title>A high-quality chromosome-level genome assembly of rohu carp, Labeo rohita.</title>
        <authorList>
            <person name="Arick M.A. II"/>
            <person name="Hsu C.-Y."/>
            <person name="Magbanua Z."/>
            <person name="Pechanova O."/>
            <person name="Grover C."/>
            <person name="Miller E."/>
            <person name="Thrash A."/>
            <person name="Ezzel L."/>
            <person name="Alam S."/>
            <person name="Benzie J."/>
            <person name="Hamilton M."/>
            <person name="Karsi A."/>
            <person name="Lawrence M.L."/>
            <person name="Peterson D.G."/>
        </authorList>
    </citation>
    <scope>NUCLEOTIDE SEQUENCE [LARGE SCALE GENOMIC DNA]</scope>
    <source>
        <strain evidence="9">BAU-BD-2019</strain>
        <tissue evidence="8">Blood</tissue>
    </source>
</reference>
<protein>
    <submittedName>
        <fullName evidence="8">Angiogenin</fullName>
    </submittedName>
</protein>
<dbReference type="PANTHER" id="PTHR11437:SF10">
    <property type="entry name" value="ANGIOGENIN-RELATED"/>
    <property type="match status" value="1"/>
</dbReference>
<comment type="subcellular location">
    <subcellularLocation>
        <location evidence="1">Secreted</location>
    </subcellularLocation>
</comment>
<evidence type="ECO:0000313" key="9">
    <source>
        <dbReference type="Proteomes" id="UP000830375"/>
    </source>
</evidence>
<dbReference type="InterPro" id="IPR023412">
    <property type="entry name" value="RNaseA_domain"/>
</dbReference>
<evidence type="ECO:0000256" key="6">
    <source>
        <dbReference type="SAM" id="SignalP"/>
    </source>
</evidence>
<feature type="domain" description="Ribonuclease A-domain" evidence="7">
    <location>
        <begin position="210"/>
        <end position="329"/>
    </location>
</feature>
<keyword evidence="5" id="KW-0472">Membrane</keyword>
<proteinExistence type="inferred from homology"/>
<evidence type="ECO:0000256" key="3">
    <source>
        <dbReference type="ARBA" id="ARBA00022525"/>
    </source>
</evidence>
<name>A0ABQ8MKI0_LABRO</name>
<evidence type="ECO:0000256" key="2">
    <source>
        <dbReference type="ARBA" id="ARBA00005600"/>
    </source>
</evidence>
<sequence length="372" mass="43814">MRSAVFLSLLFILALSVESERQSNDRYAEFKKKHILPADFQTDNETVWVNYLVNNSLCGRTETQSFIKDTEENIKQICNGASEKTNDNYDRSTKLFHVYMIESKNNTTDALEWECIIEKCSQVNTSITVKCENNLPHKILKREETHLNNRSNEEVNRHYFVIMLMTTVVFLMFLFMLSHGLNNISFSNNELVMFSDIFSNWAHPCQRSRNNNAYNQFKRRHIISREFNTSQESAWADYLTRRNLCGRTHLQSFLHKNNTNSIKRICNGRGVRDTQNLCISKRMFRVYIVKSTKRNGQCEVQLQTEYFYVIVACEVIGNRCLPVHYETQTNTEPYRHVQLASQTLSDLQLRLNQCLSFTQTQEQQKHKIFNHH</sequence>
<keyword evidence="4" id="KW-1015">Disulfide bond</keyword>
<gene>
    <name evidence="8" type="ORF">H4Q32_028107</name>
</gene>
<dbReference type="InterPro" id="IPR001427">
    <property type="entry name" value="RNaseA"/>
</dbReference>
<organism evidence="8 9">
    <name type="scientific">Labeo rohita</name>
    <name type="common">Indian major carp</name>
    <name type="synonym">Cyprinus rohita</name>
    <dbReference type="NCBI Taxonomy" id="84645"/>
    <lineage>
        <taxon>Eukaryota</taxon>
        <taxon>Metazoa</taxon>
        <taxon>Chordata</taxon>
        <taxon>Craniata</taxon>
        <taxon>Vertebrata</taxon>
        <taxon>Euteleostomi</taxon>
        <taxon>Actinopterygii</taxon>
        <taxon>Neopterygii</taxon>
        <taxon>Teleostei</taxon>
        <taxon>Ostariophysi</taxon>
        <taxon>Cypriniformes</taxon>
        <taxon>Cyprinidae</taxon>
        <taxon>Labeoninae</taxon>
        <taxon>Labeonini</taxon>
        <taxon>Labeo</taxon>
    </lineage>
</organism>
<feature type="transmembrane region" description="Helical" evidence="5">
    <location>
        <begin position="158"/>
        <end position="177"/>
    </location>
</feature>
<feature type="chain" id="PRO_5045595545" evidence="6">
    <location>
        <begin position="20"/>
        <end position="372"/>
    </location>
</feature>
<dbReference type="SMART" id="SM00092">
    <property type="entry name" value="RNAse_Pc"/>
    <property type="match status" value="1"/>
</dbReference>
<dbReference type="PANTHER" id="PTHR11437">
    <property type="entry name" value="RIBONUCLEASE"/>
    <property type="match status" value="1"/>
</dbReference>
<evidence type="ECO:0000259" key="7">
    <source>
        <dbReference type="SMART" id="SM00092"/>
    </source>
</evidence>
<evidence type="ECO:0000313" key="8">
    <source>
        <dbReference type="EMBL" id="KAI2663076.1"/>
    </source>
</evidence>
<dbReference type="InterPro" id="IPR036816">
    <property type="entry name" value="RNaseA-like_dom_sf"/>
</dbReference>
<evidence type="ECO:0000256" key="4">
    <source>
        <dbReference type="ARBA" id="ARBA00023157"/>
    </source>
</evidence>
<keyword evidence="6" id="KW-0732">Signal</keyword>
<keyword evidence="3" id="KW-0964">Secreted</keyword>
<dbReference type="Proteomes" id="UP000830375">
    <property type="component" value="Unassembled WGS sequence"/>
</dbReference>
<comment type="similarity">
    <text evidence="2">Belongs to the pancreatic ribonuclease family.</text>
</comment>
<evidence type="ECO:0000256" key="1">
    <source>
        <dbReference type="ARBA" id="ARBA00004613"/>
    </source>
</evidence>